<organism evidence="2 3">
    <name type="scientific">Exophiala viscosa</name>
    <dbReference type="NCBI Taxonomy" id="2486360"/>
    <lineage>
        <taxon>Eukaryota</taxon>
        <taxon>Fungi</taxon>
        <taxon>Dikarya</taxon>
        <taxon>Ascomycota</taxon>
        <taxon>Pezizomycotina</taxon>
        <taxon>Eurotiomycetes</taxon>
        <taxon>Chaetothyriomycetidae</taxon>
        <taxon>Chaetothyriales</taxon>
        <taxon>Herpotrichiellaceae</taxon>
        <taxon>Exophiala</taxon>
    </lineage>
</organism>
<dbReference type="Proteomes" id="UP001203852">
    <property type="component" value="Unassembled WGS sequence"/>
</dbReference>
<dbReference type="EMBL" id="MU404361">
    <property type="protein sequence ID" value="KAI1609150.1"/>
    <property type="molecule type" value="Genomic_DNA"/>
</dbReference>
<dbReference type="AlphaFoldDB" id="A0AAN6DM53"/>
<feature type="region of interest" description="Disordered" evidence="1">
    <location>
        <begin position="44"/>
        <end position="65"/>
    </location>
</feature>
<name>A0AAN6DM53_9EURO</name>
<reference evidence="2" key="1">
    <citation type="journal article" date="2022" name="bioRxiv">
        <title>Deciphering the potential niche of two novel black yeast fungi from a biological soil crust based on their genomes, phenotypes, and melanin regulation.</title>
        <authorList>
            <consortium name="DOE Joint Genome Institute"/>
            <person name="Carr E.C."/>
            <person name="Barton Q."/>
            <person name="Grambo S."/>
            <person name="Sullivan M."/>
            <person name="Renfro C.M."/>
            <person name="Kuo A."/>
            <person name="Pangilinan J."/>
            <person name="Lipzen A."/>
            <person name="Keymanesh K."/>
            <person name="Savage E."/>
            <person name="Barry K."/>
            <person name="Grigoriev I.V."/>
            <person name="Riekhof W.R."/>
            <person name="Harris S.S."/>
        </authorList>
    </citation>
    <scope>NUCLEOTIDE SEQUENCE</scope>
    <source>
        <strain evidence="2">JF 03-4F</strain>
    </source>
</reference>
<gene>
    <name evidence="2" type="ORF">EDD36DRAFT_85376</name>
</gene>
<accession>A0AAN6DM53</accession>
<feature type="compositionally biased region" description="Polar residues" evidence="1">
    <location>
        <begin position="44"/>
        <end position="60"/>
    </location>
</feature>
<evidence type="ECO:0000313" key="3">
    <source>
        <dbReference type="Proteomes" id="UP001203852"/>
    </source>
</evidence>
<evidence type="ECO:0000313" key="2">
    <source>
        <dbReference type="EMBL" id="KAI1609150.1"/>
    </source>
</evidence>
<sequence>MSIQNMASKSIKSKPKLIEVVDSSRGSATVASFKPIETRSQTYTSHLPDSVQGAASSRCQASHRRSESPPVQAVYLMMNLCGRFDGIKKAMQCQANLSIGHGGSFVGDPPSSLSCLLLPRSLPNLSSTHIDLHTAMSGLSAARGCVLGAVVLQTLASQSLTPSSEGLPSILSPPESYRPALPRLSAHRGDHDRRKQGIRGVFSRKWVPSSWSHSGSTRILYNLQPLSPAESNTVAMTLRNASVWLMCHVEAGISRYEASLPRPWISKERPVLPMLAGRAPA</sequence>
<evidence type="ECO:0000256" key="1">
    <source>
        <dbReference type="SAM" id="MobiDB-lite"/>
    </source>
</evidence>
<protein>
    <submittedName>
        <fullName evidence="2">Uncharacterized protein</fullName>
    </submittedName>
</protein>
<keyword evidence="3" id="KW-1185">Reference proteome</keyword>
<comment type="caution">
    <text evidence="2">The sequence shown here is derived from an EMBL/GenBank/DDBJ whole genome shotgun (WGS) entry which is preliminary data.</text>
</comment>
<proteinExistence type="predicted"/>